<reference evidence="2" key="1">
    <citation type="submission" date="2016-10" db="EMBL/GenBank/DDBJ databases">
        <authorList>
            <person name="Varghese N."/>
            <person name="Submissions S."/>
        </authorList>
    </citation>
    <scope>NUCLEOTIDE SEQUENCE [LARGE SCALE GENOMIC DNA]</scope>
    <source>
        <strain evidence="2">LMG 24000</strain>
    </source>
</reference>
<accession>A0A1H4GRW5</accession>
<dbReference type="Proteomes" id="UP000198638">
    <property type="component" value="Unassembled WGS sequence"/>
</dbReference>
<protein>
    <submittedName>
        <fullName evidence="1">Uncharacterized protein</fullName>
    </submittedName>
</protein>
<sequence>MSQWPRGNRTFLSGLFEDNVLADANQAFQKLIAINLELSSGCGTLDVRPVNCFRASLYAAYDSEYVAILWLRRQVPQVQGSLMFRLI</sequence>
<dbReference type="AlphaFoldDB" id="A0A1H4GRW5"/>
<gene>
    <name evidence="1" type="ORF">SAMN05192564_106289</name>
</gene>
<keyword evidence="2" id="KW-1185">Reference proteome</keyword>
<organism evidence="1 2">
    <name type="scientific">Paraburkholderia sartisoli</name>
    <dbReference type="NCBI Taxonomy" id="83784"/>
    <lineage>
        <taxon>Bacteria</taxon>
        <taxon>Pseudomonadati</taxon>
        <taxon>Pseudomonadota</taxon>
        <taxon>Betaproteobacteria</taxon>
        <taxon>Burkholderiales</taxon>
        <taxon>Burkholderiaceae</taxon>
        <taxon>Paraburkholderia</taxon>
    </lineage>
</organism>
<proteinExistence type="predicted"/>
<dbReference type="EMBL" id="FNRQ01000006">
    <property type="protein sequence ID" value="SEB12389.1"/>
    <property type="molecule type" value="Genomic_DNA"/>
</dbReference>
<evidence type="ECO:0000313" key="1">
    <source>
        <dbReference type="EMBL" id="SEB12389.1"/>
    </source>
</evidence>
<evidence type="ECO:0000313" key="2">
    <source>
        <dbReference type="Proteomes" id="UP000198638"/>
    </source>
</evidence>
<name>A0A1H4GRW5_9BURK</name>